<proteinExistence type="predicted"/>
<evidence type="ECO:0000256" key="9">
    <source>
        <dbReference type="SAM" id="MobiDB-lite"/>
    </source>
</evidence>
<dbReference type="PANTHER" id="PTHR44899">
    <property type="entry name" value="CAMK FAMILY PROTEIN KINASE"/>
    <property type="match status" value="1"/>
</dbReference>
<evidence type="ECO:0000256" key="8">
    <source>
        <dbReference type="ARBA" id="ARBA00048679"/>
    </source>
</evidence>
<keyword evidence="4" id="KW-0547">Nucleotide-binding</keyword>
<dbReference type="PANTHER" id="PTHR44899:SF7">
    <property type="entry name" value="NIMA-RELATED KINASE"/>
    <property type="match status" value="1"/>
</dbReference>
<keyword evidence="5" id="KW-0418">Kinase</keyword>
<dbReference type="InterPro" id="IPR011009">
    <property type="entry name" value="Kinase-like_dom_sf"/>
</dbReference>
<evidence type="ECO:0000259" key="10">
    <source>
        <dbReference type="PROSITE" id="PS50011"/>
    </source>
</evidence>
<evidence type="ECO:0000256" key="3">
    <source>
        <dbReference type="ARBA" id="ARBA00022679"/>
    </source>
</evidence>
<name>A0A8T2IFS3_9PIPI</name>
<keyword evidence="6" id="KW-0067">ATP-binding</keyword>
<feature type="domain" description="Protein kinase" evidence="10">
    <location>
        <begin position="1"/>
        <end position="75"/>
    </location>
</feature>
<evidence type="ECO:0000313" key="12">
    <source>
        <dbReference type="Proteomes" id="UP000812440"/>
    </source>
</evidence>
<evidence type="ECO:0000256" key="2">
    <source>
        <dbReference type="ARBA" id="ARBA00022527"/>
    </source>
</evidence>
<dbReference type="SUPFAM" id="SSF56112">
    <property type="entry name" value="Protein kinase-like (PK-like)"/>
    <property type="match status" value="1"/>
</dbReference>
<feature type="non-terminal residue" evidence="11">
    <location>
        <position position="1"/>
    </location>
</feature>
<dbReference type="GO" id="GO:0005524">
    <property type="term" value="F:ATP binding"/>
    <property type="evidence" value="ECO:0007669"/>
    <property type="project" value="UniProtKB-KW"/>
</dbReference>
<accession>A0A8T2IFS3</accession>
<keyword evidence="12" id="KW-1185">Reference proteome</keyword>
<sequence length="235" mass="26205">SDVWALGCCVYEMTTLKHAFNAKDMNSLVFRIIEGKLPPMTKNYSEDLGELIRKMLSQQPEKRPSVKQILRKPFIKHHIALFLQATKQNHCKHKKKIPNSSTSNINGNGDPHGLPSVQRLDCDLAQRPVKKKEKDIMKKKPVDTPPDAAHRSLNHTGTSVATLSNVDINFCPAEKNLSSHPIPTAETPDRITKEPGRSVAEIRSHTAHDRNSRSAPLHLTNSMAECVGTMELPSN</sequence>
<evidence type="ECO:0000256" key="6">
    <source>
        <dbReference type="ARBA" id="ARBA00022840"/>
    </source>
</evidence>
<dbReference type="PROSITE" id="PS50011">
    <property type="entry name" value="PROTEIN_KINASE_DOM"/>
    <property type="match status" value="1"/>
</dbReference>
<feature type="compositionally biased region" description="Basic and acidic residues" evidence="9">
    <location>
        <begin position="132"/>
        <end position="142"/>
    </location>
</feature>
<evidence type="ECO:0000256" key="7">
    <source>
        <dbReference type="ARBA" id="ARBA00047899"/>
    </source>
</evidence>
<dbReference type="Proteomes" id="UP000812440">
    <property type="component" value="Unassembled WGS sequence"/>
</dbReference>
<protein>
    <recommendedName>
        <fullName evidence="1">non-specific serine/threonine protein kinase</fullName>
        <ecNumber evidence="1">2.7.11.1</ecNumber>
    </recommendedName>
</protein>
<dbReference type="InterPro" id="IPR000719">
    <property type="entry name" value="Prot_kinase_dom"/>
</dbReference>
<evidence type="ECO:0000256" key="1">
    <source>
        <dbReference type="ARBA" id="ARBA00012513"/>
    </source>
</evidence>
<dbReference type="Pfam" id="PF00069">
    <property type="entry name" value="Pkinase"/>
    <property type="match status" value="1"/>
</dbReference>
<dbReference type="OrthoDB" id="248923at2759"/>
<dbReference type="Gene3D" id="1.10.510.10">
    <property type="entry name" value="Transferase(Phosphotransferase) domain 1"/>
    <property type="match status" value="1"/>
</dbReference>
<feature type="region of interest" description="Disordered" evidence="9">
    <location>
        <begin position="178"/>
        <end position="198"/>
    </location>
</feature>
<evidence type="ECO:0000256" key="5">
    <source>
        <dbReference type="ARBA" id="ARBA00022777"/>
    </source>
</evidence>
<feature type="compositionally biased region" description="Basic and acidic residues" evidence="9">
    <location>
        <begin position="187"/>
        <end position="198"/>
    </location>
</feature>
<keyword evidence="2" id="KW-0723">Serine/threonine-protein kinase</keyword>
<comment type="catalytic activity">
    <reaction evidence="7">
        <text>L-threonyl-[protein] + ATP = O-phospho-L-threonyl-[protein] + ADP + H(+)</text>
        <dbReference type="Rhea" id="RHEA:46608"/>
        <dbReference type="Rhea" id="RHEA-COMP:11060"/>
        <dbReference type="Rhea" id="RHEA-COMP:11605"/>
        <dbReference type="ChEBI" id="CHEBI:15378"/>
        <dbReference type="ChEBI" id="CHEBI:30013"/>
        <dbReference type="ChEBI" id="CHEBI:30616"/>
        <dbReference type="ChEBI" id="CHEBI:61977"/>
        <dbReference type="ChEBI" id="CHEBI:456216"/>
        <dbReference type="EC" id="2.7.11.1"/>
    </reaction>
</comment>
<feature type="non-terminal residue" evidence="11">
    <location>
        <position position="235"/>
    </location>
</feature>
<evidence type="ECO:0000313" key="11">
    <source>
        <dbReference type="EMBL" id="KAG8430683.1"/>
    </source>
</evidence>
<feature type="region of interest" description="Disordered" evidence="9">
    <location>
        <begin position="128"/>
        <end position="153"/>
    </location>
</feature>
<gene>
    <name evidence="11" type="ORF">GDO86_020142</name>
</gene>
<dbReference type="EC" id="2.7.11.1" evidence="1"/>
<dbReference type="InterPro" id="IPR051131">
    <property type="entry name" value="NEK_Ser/Thr_kinase_NIMA"/>
</dbReference>
<dbReference type="GO" id="GO:0004674">
    <property type="term" value="F:protein serine/threonine kinase activity"/>
    <property type="evidence" value="ECO:0007669"/>
    <property type="project" value="UniProtKB-KW"/>
</dbReference>
<keyword evidence="3" id="KW-0808">Transferase</keyword>
<organism evidence="11 12">
    <name type="scientific">Hymenochirus boettgeri</name>
    <name type="common">Congo dwarf clawed frog</name>
    <dbReference type="NCBI Taxonomy" id="247094"/>
    <lineage>
        <taxon>Eukaryota</taxon>
        <taxon>Metazoa</taxon>
        <taxon>Chordata</taxon>
        <taxon>Craniata</taxon>
        <taxon>Vertebrata</taxon>
        <taxon>Euteleostomi</taxon>
        <taxon>Amphibia</taxon>
        <taxon>Batrachia</taxon>
        <taxon>Anura</taxon>
        <taxon>Pipoidea</taxon>
        <taxon>Pipidae</taxon>
        <taxon>Pipinae</taxon>
        <taxon>Hymenochirus</taxon>
    </lineage>
</organism>
<dbReference type="EMBL" id="JAACNH010000706">
    <property type="protein sequence ID" value="KAG8430683.1"/>
    <property type="molecule type" value="Genomic_DNA"/>
</dbReference>
<dbReference type="AlphaFoldDB" id="A0A8T2IFS3"/>
<evidence type="ECO:0000256" key="4">
    <source>
        <dbReference type="ARBA" id="ARBA00022741"/>
    </source>
</evidence>
<comment type="caution">
    <text evidence="11">The sequence shown here is derived from an EMBL/GenBank/DDBJ whole genome shotgun (WGS) entry which is preliminary data.</text>
</comment>
<reference evidence="11" key="1">
    <citation type="thesis" date="2020" institute="ProQuest LLC" country="789 East Eisenhower Parkway, Ann Arbor, MI, USA">
        <title>Comparative Genomics and Chromosome Evolution.</title>
        <authorList>
            <person name="Mudd A.B."/>
        </authorList>
    </citation>
    <scope>NUCLEOTIDE SEQUENCE</scope>
    <source>
        <strain evidence="11">Female2</strain>
        <tissue evidence="11">Blood</tissue>
    </source>
</reference>
<comment type="catalytic activity">
    <reaction evidence="8">
        <text>L-seryl-[protein] + ATP = O-phospho-L-seryl-[protein] + ADP + H(+)</text>
        <dbReference type="Rhea" id="RHEA:17989"/>
        <dbReference type="Rhea" id="RHEA-COMP:9863"/>
        <dbReference type="Rhea" id="RHEA-COMP:11604"/>
        <dbReference type="ChEBI" id="CHEBI:15378"/>
        <dbReference type="ChEBI" id="CHEBI:29999"/>
        <dbReference type="ChEBI" id="CHEBI:30616"/>
        <dbReference type="ChEBI" id="CHEBI:83421"/>
        <dbReference type="ChEBI" id="CHEBI:456216"/>
        <dbReference type="EC" id="2.7.11.1"/>
    </reaction>
</comment>